<gene>
    <name evidence="1" type="ORF">PODLI_1B000158</name>
</gene>
<keyword evidence="2" id="KW-1185">Reference proteome</keyword>
<accession>A0AA35PA78</accession>
<name>A0AA35PA78_9SAUR</name>
<organism evidence="1 2">
    <name type="scientific">Podarcis lilfordi</name>
    <name type="common">Lilford's wall lizard</name>
    <dbReference type="NCBI Taxonomy" id="74358"/>
    <lineage>
        <taxon>Eukaryota</taxon>
        <taxon>Metazoa</taxon>
        <taxon>Chordata</taxon>
        <taxon>Craniata</taxon>
        <taxon>Vertebrata</taxon>
        <taxon>Euteleostomi</taxon>
        <taxon>Lepidosauria</taxon>
        <taxon>Squamata</taxon>
        <taxon>Bifurcata</taxon>
        <taxon>Unidentata</taxon>
        <taxon>Episquamata</taxon>
        <taxon>Laterata</taxon>
        <taxon>Lacertibaenia</taxon>
        <taxon>Lacertidae</taxon>
        <taxon>Podarcis</taxon>
    </lineage>
</organism>
<reference evidence="1" key="1">
    <citation type="submission" date="2022-12" db="EMBL/GenBank/DDBJ databases">
        <authorList>
            <person name="Alioto T."/>
            <person name="Alioto T."/>
            <person name="Gomez Garrido J."/>
        </authorList>
    </citation>
    <scope>NUCLEOTIDE SEQUENCE</scope>
</reference>
<dbReference type="AlphaFoldDB" id="A0AA35PA78"/>
<sequence length="110" mass="12161">MRAGRRTTAESEGRRSKGDFEFFSLLQPSATLAPRREPVSGNCNHLNSSLRFPLIHWQMFPAEQIPLKCTDNAASKPVFANQLSGRTAAKEGAGRAGRIELAALFQELFK</sequence>
<dbReference type="Proteomes" id="UP001178461">
    <property type="component" value="Chromosome 6"/>
</dbReference>
<evidence type="ECO:0000313" key="1">
    <source>
        <dbReference type="EMBL" id="CAI5778495.1"/>
    </source>
</evidence>
<dbReference type="EMBL" id="OX395131">
    <property type="protein sequence ID" value="CAI5778495.1"/>
    <property type="molecule type" value="Genomic_DNA"/>
</dbReference>
<protein>
    <submittedName>
        <fullName evidence="1">Uncharacterized protein</fullName>
    </submittedName>
</protein>
<evidence type="ECO:0000313" key="2">
    <source>
        <dbReference type="Proteomes" id="UP001178461"/>
    </source>
</evidence>
<proteinExistence type="predicted"/>